<dbReference type="GO" id="GO:0050832">
    <property type="term" value="P:defense response to fungus"/>
    <property type="evidence" value="ECO:0007669"/>
    <property type="project" value="UniProtKB-ARBA"/>
</dbReference>
<dbReference type="Gene3D" id="2.170.270.10">
    <property type="entry name" value="SET domain"/>
    <property type="match status" value="1"/>
</dbReference>
<keyword evidence="17" id="KW-0472">Membrane</keyword>
<keyword evidence="15" id="KW-0156">Chromatin regulator</keyword>
<dbReference type="PROSITE" id="PS50016">
    <property type="entry name" value="ZF_PHD_2"/>
    <property type="match status" value="1"/>
</dbReference>
<dbReference type="SUPFAM" id="SSF52047">
    <property type="entry name" value="RNI-like"/>
    <property type="match status" value="1"/>
</dbReference>
<dbReference type="InterPro" id="IPR034732">
    <property type="entry name" value="EPHD"/>
</dbReference>
<protein>
    <submittedName>
        <fullName evidence="27">Uncharacterized protein</fullName>
    </submittedName>
</protein>
<dbReference type="Pfam" id="PF13832">
    <property type="entry name" value="zf-HC5HC2H_2"/>
    <property type="match status" value="1"/>
</dbReference>
<dbReference type="PROSITE" id="PS50280">
    <property type="entry name" value="SET"/>
    <property type="match status" value="1"/>
</dbReference>
<keyword evidence="16" id="KW-1133">Transmembrane helix</keyword>
<keyword evidence="14" id="KW-0862">Zinc</keyword>
<evidence type="ECO:0000256" key="2">
    <source>
        <dbReference type="ARBA" id="ARBA00004167"/>
    </source>
</evidence>
<dbReference type="InterPro" id="IPR013210">
    <property type="entry name" value="LRR_N_plant-typ"/>
</dbReference>
<dbReference type="Gene3D" id="3.80.10.10">
    <property type="entry name" value="Ribonuclease Inhibitor"/>
    <property type="match status" value="6"/>
</dbReference>
<dbReference type="SMART" id="SM00249">
    <property type="entry name" value="PHD"/>
    <property type="match status" value="2"/>
</dbReference>
<keyword evidence="8" id="KW-0949">S-adenosyl-L-methionine</keyword>
<dbReference type="CDD" id="cd15663">
    <property type="entry name" value="ePHD_ATX3_4_5_like"/>
    <property type="match status" value="1"/>
</dbReference>
<organism evidence="27 28">
    <name type="scientific">Anisodus acutangulus</name>
    <dbReference type="NCBI Taxonomy" id="402998"/>
    <lineage>
        <taxon>Eukaryota</taxon>
        <taxon>Viridiplantae</taxon>
        <taxon>Streptophyta</taxon>
        <taxon>Embryophyta</taxon>
        <taxon>Tracheophyta</taxon>
        <taxon>Spermatophyta</taxon>
        <taxon>Magnoliopsida</taxon>
        <taxon>eudicotyledons</taxon>
        <taxon>Gunneridae</taxon>
        <taxon>Pentapetalae</taxon>
        <taxon>asterids</taxon>
        <taxon>lamiids</taxon>
        <taxon>Solanales</taxon>
        <taxon>Solanaceae</taxon>
        <taxon>Solanoideae</taxon>
        <taxon>Hyoscyameae</taxon>
        <taxon>Anisodus</taxon>
    </lineage>
</organism>
<dbReference type="GO" id="GO:0005886">
    <property type="term" value="C:plasma membrane"/>
    <property type="evidence" value="ECO:0007669"/>
    <property type="project" value="UniProtKB-SubCell"/>
</dbReference>
<evidence type="ECO:0000313" key="27">
    <source>
        <dbReference type="EMBL" id="KAJ8553908.1"/>
    </source>
</evidence>
<evidence type="ECO:0000256" key="18">
    <source>
        <dbReference type="ARBA" id="ARBA00023242"/>
    </source>
</evidence>
<dbReference type="InterPro" id="IPR032675">
    <property type="entry name" value="LRR_dom_sf"/>
</dbReference>
<evidence type="ECO:0000256" key="3">
    <source>
        <dbReference type="ARBA" id="ARBA00004236"/>
    </source>
</evidence>
<evidence type="ECO:0000256" key="15">
    <source>
        <dbReference type="ARBA" id="ARBA00022853"/>
    </source>
</evidence>
<dbReference type="PANTHER" id="PTHR48054:SF94">
    <property type="entry name" value="LEUCINE-RICH REPEAT RECEPTOR-LIKE PROTEIN FASCIATED EAR2"/>
    <property type="match status" value="1"/>
</dbReference>
<evidence type="ECO:0000259" key="25">
    <source>
        <dbReference type="PROSITE" id="PS50868"/>
    </source>
</evidence>
<keyword evidence="13 21" id="KW-0863">Zinc-finger</keyword>
<keyword evidence="18" id="KW-0539">Nucleus</keyword>
<evidence type="ECO:0000256" key="12">
    <source>
        <dbReference type="ARBA" id="ARBA00022737"/>
    </source>
</evidence>
<dbReference type="FunFam" id="2.170.270.10:FF:000058">
    <property type="entry name" value="Histone-lysine N-methyltransferase"/>
    <property type="match status" value="1"/>
</dbReference>
<dbReference type="GO" id="GO:0008270">
    <property type="term" value="F:zinc ion binding"/>
    <property type="evidence" value="ECO:0007669"/>
    <property type="project" value="UniProtKB-KW"/>
</dbReference>
<dbReference type="InterPro" id="IPR001214">
    <property type="entry name" value="SET_dom"/>
</dbReference>
<dbReference type="InterPro" id="IPR003616">
    <property type="entry name" value="Post-SET_dom"/>
</dbReference>
<dbReference type="InterPro" id="IPR001965">
    <property type="entry name" value="Znf_PHD"/>
</dbReference>
<evidence type="ECO:0000256" key="14">
    <source>
        <dbReference type="ARBA" id="ARBA00022833"/>
    </source>
</evidence>
<dbReference type="SUPFAM" id="SSF57903">
    <property type="entry name" value="FYVE/PHD zinc finger"/>
    <property type="match status" value="1"/>
</dbReference>
<dbReference type="FunFam" id="3.80.10.10:FF:000299">
    <property type="entry name" value="Piriformospora indica-insensitive protein 2"/>
    <property type="match status" value="1"/>
</dbReference>
<comment type="caution">
    <text evidence="27">The sequence shown here is derived from an EMBL/GenBank/DDBJ whole genome shotgun (WGS) entry which is preliminary data.</text>
</comment>
<keyword evidence="10" id="KW-0479">Metal-binding</keyword>
<dbReference type="GO" id="GO:0048188">
    <property type="term" value="C:Set1C/COMPASS complex"/>
    <property type="evidence" value="ECO:0007669"/>
    <property type="project" value="UniProtKB-ARBA"/>
</dbReference>
<evidence type="ECO:0000256" key="19">
    <source>
        <dbReference type="ARBA" id="ARBA00052314"/>
    </source>
</evidence>
<dbReference type="InterPro" id="IPR011011">
    <property type="entry name" value="Znf_FYVE_PHD"/>
</dbReference>
<evidence type="ECO:0000256" key="8">
    <source>
        <dbReference type="ARBA" id="ARBA00022691"/>
    </source>
</evidence>
<feature type="signal peptide" evidence="22">
    <location>
        <begin position="1"/>
        <end position="21"/>
    </location>
</feature>
<dbReference type="InterPro" id="IPR003591">
    <property type="entry name" value="Leu-rich_rpt_typical-subtyp"/>
</dbReference>
<evidence type="ECO:0000256" key="7">
    <source>
        <dbReference type="ARBA" id="ARBA00022679"/>
    </source>
</evidence>
<keyword evidence="7" id="KW-0808">Transferase</keyword>
<dbReference type="FunFam" id="3.30.40.10:FF:000464">
    <property type="entry name" value="Histone-lysine N-methyltransferase"/>
    <property type="match status" value="1"/>
</dbReference>
<dbReference type="Pfam" id="PF13855">
    <property type="entry name" value="LRR_8"/>
    <property type="match status" value="2"/>
</dbReference>
<proteinExistence type="predicted"/>
<dbReference type="PANTHER" id="PTHR48054">
    <property type="entry name" value="RECEPTOR KINASE-LIKE PROTEIN XA21"/>
    <property type="match status" value="1"/>
</dbReference>
<dbReference type="PROSITE" id="PS51450">
    <property type="entry name" value="LRR"/>
    <property type="match status" value="1"/>
</dbReference>
<dbReference type="EMBL" id="JAJAGQ010000009">
    <property type="protein sequence ID" value="KAJ8553908.1"/>
    <property type="molecule type" value="Genomic_DNA"/>
</dbReference>
<dbReference type="GO" id="GO:0006325">
    <property type="term" value="P:chromatin organization"/>
    <property type="evidence" value="ECO:0007669"/>
    <property type="project" value="UniProtKB-KW"/>
</dbReference>
<evidence type="ECO:0000256" key="1">
    <source>
        <dbReference type="ARBA" id="ARBA00004123"/>
    </source>
</evidence>
<dbReference type="InterPro" id="IPR042011">
    <property type="entry name" value="ATX3/4/5_PHD"/>
</dbReference>
<feature type="domain" description="PHD-type" evidence="23">
    <location>
        <begin position="1068"/>
        <end position="1119"/>
    </location>
</feature>
<comment type="function">
    <text evidence="20">Histone methyltransferase.</text>
</comment>
<dbReference type="PROSITE" id="PS01359">
    <property type="entry name" value="ZF_PHD_1"/>
    <property type="match status" value="1"/>
</dbReference>
<feature type="chain" id="PRO_5040460928" evidence="22">
    <location>
        <begin position="22"/>
        <end position="1498"/>
    </location>
</feature>
<dbReference type="CDD" id="cd15495">
    <property type="entry name" value="PHD_ATX3_4_5_like"/>
    <property type="match status" value="1"/>
</dbReference>
<comment type="catalytic activity">
    <reaction evidence="19">
        <text>L-lysyl-[histone] + S-adenosyl-L-methionine = N(6)-methyl-L-lysyl-[histone] + S-adenosyl-L-homocysteine + H(+)</text>
        <dbReference type="Rhea" id="RHEA:10024"/>
        <dbReference type="Rhea" id="RHEA-COMP:9845"/>
        <dbReference type="Rhea" id="RHEA-COMP:9846"/>
        <dbReference type="ChEBI" id="CHEBI:15378"/>
        <dbReference type="ChEBI" id="CHEBI:29969"/>
        <dbReference type="ChEBI" id="CHEBI:57856"/>
        <dbReference type="ChEBI" id="CHEBI:59789"/>
        <dbReference type="ChEBI" id="CHEBI:61929"/>
    </reaction>
</comment>
<evidence type="ECO:0000256" key="22">
    <source>
        <dbReference type="SAM" id="SignalP"/>
    </source>
</evidence>
<name>A0A9Q1M942_9SOLA</name>
<dbReference type="FunFam" id="3.80.10.10:FF:000771">
    <property type="entry name" value="LRR receptor-like serine/threonine-protein kinase GSO1"/>
    <property type="match status" value="1"/>
</dbReference>
<dbReference type="SUPFAM" id="SSF82199">
    <property type="entry name" value="SET domain"/>
    <property type="match status" value="1"/>
</dbReference>
<dbReference type="FunFam" id="3.80.10.10:FF:000095">
    <property type="entry name" value="LRR receptor-like serine/threonine-protein kinase GSO1"/>
    <property type="match status" value="1"/>
</dbReference>
<dbReference type="Pfam" id="PF00560">
    <property type="entry name" value="LRR_1"/>
    <property type="match status" value="14"/>
</dbReference>
<dbReference type="CDD" id="cd10518">
    <property type="entry name" value="SET_SETD1-like"/>
    <property type="match status" value="1"/>
</dbReference>
<dbReference type="OrthoDB" id="308383at2759"/>
<gene>
    <name evidence="27" type="ORF">K7X08_024586</name>
</gene>
<dbReference type="InterPro" id="IPR001611">
    <property type="entry name" value="Leu-rich_rpt"/>
</dbReference>
<dbReference type="InterPro" id="IPR019786">
    <property type="entry name" value="Zinc_finger_PHD-type_CS"/>
</dbReference>
<dbReference type="GO" id="GO:0008168">
    <property type="term" value="F:methyltransferase activity"/>
    <property type="evidence" value="ECO:0007669"/>
    <property type="project" value="UniProtKB-KW"/>
</dbReference>
<evidence type="ECO:0000256" key="21">
    <source>
        <dbReference type="PROSITE-ProRule" id="PRU00146"/>
    </source>
</evidence>
<dbReference type="InterPro" id="IPR052592">
    <property type="entry name" value="LRR-RLK"/>
</dbReference>
<dbReference type="InterPro" id="IPR041955">
    <property type="entry name" value="ATX3/4/5_ePHD"/>
</dbReference>
<feature type="domain" description="Post-SET" evidence="25">
    <location>
        <begin position="1482"/>
        <end position="1498"/>
    </location>
</feature>
<evidence type="ECO:0000313" key="28">
    <source>
        <dbReference type="Proteomes" id="UP001152561"/>
    </source>
</evidence>
<comment type="subcellular location">
    <subcellularLocation>
        <location evidence="3">Cell membrane</location>
    </subcellularLocation>
    <subcellularLocation>
        <location evidence="2">Membrane</location>
        <topology evidence="2">Single-pass membrane protein</topology>
    </subcellularLocation>
    <subcellularLocation>
        <location evidence="1">Nucleus</location>
    </subcellularLocation>
</comment>
<evidence type="ECO:0000256" key="6">
    <source>
        <dbReference type="ARBA" id="ARBA00022614"/>
    </source>
</evidence>
<dbReference type="PROSITE" id="PS51805">
    <property type="entry name" value="EPHD"/>
    <property type="match status" value="1"/>
</dbReference>
<evidence type="ECO:0000256" key="13">
    <source>
        <dbReference type="ARBA" id="ARBA00022771"/>
    </source>
</evidence>
<feature type="domain" description="PHD-type" evidence="26">
    <location>
        <begin position="1122"/>
        <end position="1237"/>
    </location>
</feature>
<dbReference type="InterPro" id="IPR013083">
    <property type="entry name" value="Znf_RING/FYVE/PHD"/>
</dbReference>
<dbReference type="SMART" id="SM00369">
    <property type="entry name" value="LRR_TYP"/>
    <property type="match status" value="10"/>
</dbReference>
<evidence type="ECO:0000256" key="5">
    <source>
        <dbReference type="ARBA" id="ARBA00022603"/>
    </source>
</evidence>
<dbReference type="SMART" id="SM00508">
    <property type="entry name" value="PostSET"/>
    <property type="match status" value="1"/>
</dbReference>
<evidence type="ECO:0000256" key="16">
    <source>
        <dbReference type="ARBA" id="ARBA00022989"/>
    </source>
</evidence>
<reference evidence="28" key="1">
    <citation type="journal article" date="2023" name="Proc. Natl. Acad. Sci. U.S.A.">
        <title>Genomic and structural basis for evolution of tropane alkaloid biosynthesis.</title>
        <authorList>
            <person name="Wanga Y.-J."/>
            <person name="Taina T."/>
            <person name="Yua J.-Y."/>
            <person name="Lia J."/>
            <person name="Xua B."/>
            <person name="Chenc J."/>
            <person name="D'Auriad J.C."/>
            <person name="Huanga J.-P."/>
            <person name="Huanga S.-X."/>
        </authorList>
    </citation>
    <scope>NUCLEOTIDE SEQUENCE [LARGE SCALE GENOMIC DNA]</scope>
    <source>
        <strain evidence="28">cv. KIB-2019</strain>
    </source>
</reference>
<keyword evidence="6" id="KW-0433">Leucine-rich repeat</keyword>
<dbReference type="PROSITE" id="PS50868">
    <property type="entry name" value="POST_SET"/>
    <property type="match status" value="1"/>
</dbReference>
<dbReference type="Pfam" id="PF13831">
    <property type="entry name" value="PHD_2"/>
    <property type="match status" value="1"/>
</dbReference>
<dbReference type="GO" id="GO:0032259">
    <property type="term" value="P:methylation"/>
    <property type="evidence" value="ECO:0007669"/>
    <property type="project" value="UniProtKB-KW"/>
</dbReference>
<dbReference type="FunFam" id="3.80.10.10:FF:000683">
    <property type="entry name" value="LRR receptor-like serine/threonine-protein kinase GSO1"/>
    <property type="match status" value="1"/>
</dbReference>
<dbReference type="SMART" id="SM00317">
    <property type="entry name" value="SET"/>
    <property type="match status" value="1"/>
</dbReference>
<dbReference type="FunFam" id="3.80.10.10:FF:000721">
    <property type="entry name" value="Uncharacterized protein"/>
    <property type="match status" value="1"/>
</dbReference>
<sequence length="1498" mass="166988">MGSVHLSYLLLFLTTLGVVLAVSSPDGASDSYWLLRIKSKFVDPYGVLESWSEGTSICTWNGVTCSDDHSHIVRLNLSASGLEGPISPEFAHLTSLRVIDLSNNFLNGTIPPALGELHNLEELLLFSNFLTGEIPSEIGRLRKLQVLRIGANMLTGQVIPEIGKLSELRVLALAYCQFSGKITNEIESIGGCKNLQNFAASNNRIGGHIPASIGQLESLDILNLANNSFTGSIPVELSKLSNLKYLNLFGNDLEGEIPFELNQLVELETLDLSNNDLSETISLLNTHLKDLDTLSLSGNFLTRSIPNNFCLRGSSLSLFILADNKLSGNFPLELLNCTSLRQLDLSGNNFGGMLPHGIDRLESLTDLLLNNNSFTGTIPPEIGNLTNLEDLYLFHNMLSGGIPVEIGNLQWLSELYLYENQLSGSIPRELTNCSSLTSIDFFGNQFLGSIPDAIGRVKNLEILQLRQNELSGPILPSLGYCKKLQKLALADNKLSGSLPPTFRFLSELDLITLYNNSLSGPFPESLSLLKNLTGSNSLTVLDLTNNSFSGPIPSELALSKNLTRLRLANNFFTGEIPSEFGQLEELRFLDLSFNNLTGNVAPSLAGLKNLGHFLLGSNQFSGEIPTWLGSIEGLGELDLSFNNFTGTVPVELGNSPKLLKLSLNYNKLSGTIPQELGSLTSLNVLNLQRNNLSGSIPSTLQKCQKLYELRLSDNNLTGSIPYEIGSLSELQVILDLSKNHLSGEIPSSLGNLVKLERLNLSFNELQGKVPQSLGRLSSLHRLNLSYNHLQGQIPSTISGFPLSSFIGTFQQIAIEFMCFRVKWIINFRIQSNVDEEIAPRFRKVVTRREMVVKRKTNVKEIDEEIDRESWYITSKKQKIDEVFGAPPLRGFIDFSFQLKGLPNFLPQVQDYPFQAQSYKDRIPSPRSHLFPEIKVKLRKINVCCSACKKVSSNLNENSLCPGCRVKSDNIAVICNGMEGIYFPGLHMVQCKCGSCSSKKQKVGEWERHAGSRAKKWKASIKVKISMQPLGEWVANNEAQGTTPSKLDKQQLISLMQEKYIPVNTKWTSERCAICRWIEDWDFNKIIICNRCQIAVHQECYGAKGVRDFASWVCRACETPQVDRECCLCPVKGGALKPTDIDPFWVHVTCAWFRPEIAFVNNEKMEPAIGLFAIPPKSFYQACSICQQTHGSCIQCCKCATSYHTMCAFRAGYYMEMNCSEKNGTQATKWLSYCAFHKAPSEDNVLAMRTPNGVYSNQNLLHTRNGGRVLKGLRFMPCEASSAETNELDPFSAARCRVFEPSTNKKVKPEPIVHRLTRPHHHSLTAIHSLSTNQYQEQSNFPTLRERLHHLSKTINHRICFGKSGIHGCGLFAKREFREGDMVAEYVGERIRGSITDLRERRYRSQGKDCYFFRINEEVVIDATMKGTIARLINHSCMPNCFARIMSLGEDEDRIVLIAKMDVSAGDELTFDYRFEADQSDEPKVPCLCGAPNCRKFMN</sequence>
<feature type="domain" description="SET" evidence="24">
    <location>
        <begin position="1356"/>
        <end position="1473"/>
    </location>
</feature>
<dbReference type="Pfam" id="PF00856">
    <property type="entry name" value="SET"/>
    <property type="match status" value="1"/>
</dbReference>
<keyword evidence="4" id="KW-1003">Cell membrane</keyword>
<evidence type="ECO:0000259" key="26">
    <source>
        <dbReference type="PROSITE" id="PS51805"/>
    </source>
</evidence>
<evidence type="ECO:0000256" key="20">
    <source>
        <dbReference type="ARBA" id="ARBA00054897"/>
    </source>
</evidence>
<evidence type="ECO:0000256" key="11">
    <source>
        <dbReference type="ARBA" id="ARBA00022729"/>
    </source>
</evidence>
<dbReference type="InterPro" id="IPR046341">
    <property type="entry name" value="SET_dom_sf"/>
</dbReference>
<dbReference type="Pfam" id="PF08263">
    <property type="entry name" value="LRRNT_2"/>
    <property type="match status" value="1"/>
</dbReference>
<accession>A0A9Q1M942</accession>
<dbReference type="Proteomes" id="UP001152561">
    <property type="component" value="Unassembled WGS sequence"/>
</dbReference>
<evidence type="ECO:0000256" key="4">
    <source>
        <dbReference type="ARBA" id="ARBA00022475"/>
    </source>
</evidence>
<dbReference type="InterPro" id="IPR019787">
    <property type="entry name" value="Znf_PHD-finger"/>
</dbReference>
<keyword evidence="9" id="KW-0812">Transmembrane</keyword>
<evidence type="ECO:0000259" key="23">
    <source>
        <dbReference type="PROSITE" id="PS50016"/>
    </source>
</evidence>
<dbReference type="Gene3D" id="3.30.40.10">
    <property type="entry name" value="Zinc/RING finger domain, C3HC4 (zinc finger)"/>
    <property type="match status" value="2"/>
</dbReference>
<evidence type="ECO:0000259" key="24">
    <source>
        <dbReference type="PROSITE" id="PS50280"/>
    </source>
</evidence>
<evidence type="ECO:0000256" key="10">
    <source>
        <dbReference type="ARBA" id="ARBA00022723"/>
    </source>
</evidence>
<keyword evidence="5" id="KW-0489">Methyltransferase</keyword>
<keyword evidence="11 22" id="KW-0732">Signal</keyword>
<dbReference type="SUPFAM" id="SSF52058">
    <property type="entry name" value="L domain-like"/>
    <property type="match status" value="2"/>
</dbReference>
<evidence type="ECO:0000256" key="9">
    <source>
        <dbReference type="ARBA" id="ARBA00022692"/>
    </source>
</evidence>
<keyword evidence="28" id="KW-1185">Reference proteome</keyword>
<keyword evidence="12" id="KW-0677">Repeat</keyword>
<evidence type="ECO:0000256" key="17">
    <source>
        <dbReference type="ARBA" id="ARBA00023136"/>
    </source>
</evidence>